<proteinExistence type="predicted"/>
<organism evidence="1 2">
    <name type="scientific">Tateyamaria armeniaca</name>
    <dbReference type="NCBI Taxonomy" id="2518930"/>
    <lineage>
        <taxon>Bacteria</taxon>
        <taxon>Pseudomonadati</taxon>
        <taxon>Pseudomonadota</taxon>
        <taxon>Alphaproteobacteria</taxon>
        <taxon>Rhodobacterales</taxon>
        <taxon>Roseobacteraceae</taxon>
        <taxon>Tateyamaria</taxon>
    </lineage>
</organism>
<name>A0ABW8UTS9_9RHOB</name>
<dbReference type="EMBL" id="JBHDIY010000002">
    <property type="protein sequence ID" value="MFL4469059.1"/>
    <property type="molecule type" value="Genomic_DNA"/>
</dbReference>
<dbReference type="RefSeq" id="WP_407590823.1">
    <property type="nucleotide sequence ID" value="NZ_JBHDIY010000002.1"/>
</dbReference>
<evidence type="ECO:0000313" key="1">
    <source>
        <dbReference type="EMBL" id="MFL4469059.1"/>
    </source>
</evidence>
<evidence type="ECO:0000313" key="2">
    <source>
        <dbReference type="Proteomes" id="UP001627408"/>
    </source>
</evidence>
<gene>
    <name evidence="1" type="ORF">ACERZ8_03955</name>
</gene>
<reference evidence="1 2" key="1">
    <citation type="submission" date="2024-08" db="EMBL/GenBank/DDBJ databases">
        <title>Tateyamaria sp. nov., isolated from marine algae.</title>
        <authorList>
            <person name="Choi B.J."/>
            <person name="Kim J.M."/>
            <person name="Lee J.K."/>
            <person name="Choi D.G."/>
            <person name="Bayburt H."/>
            <person name="Baek J.H."/>
            <person name="Han D.M."/>
            <person name="Jeon C.O."/>
        </authorList>
    </citation>
    <scope>NUCLEOTIDE SEQUENCE [LARGE SCALE GENOMIC DNA]</scope>
    <source>
        <strain evidence="1 2">KMU-156</strain>
    </source>
</reference>
<comment type="caution">
    <text evidence="1">The sequence shown here is derived from an EMBL/GenBank/DDBJ whole genome shotgun (WGS) entry which is preliminary data.</text>
</comment>
<dbReference type="Proteomes" id="UP001627408">
    <property type="component" value="Unassembled WGS sequence"/>
</dbReference>
<keyword evidence="2" id="KW-1185">Reference proteome</keyword>
<sequence length="50" mass="5896">MQFANDDAALCRHELNETLYAAVSMCLPQLFNLEWLIDRAEHGEWSGLWW</sequence>
<accession>A0ABW8UTS9</accession>
<protein>
    <submittedName>
        <fullName evidence="1">Uncharacterized protein</fullName>
    </submittedName>
</protein>